<dbReference type="Proteomes" id="UP000292702">
    <property type="component" value="Unassembled WGS sequence"/>
</dbReference>
<dbReference type="PANTHER" id="PTHR33353">
    <property type="entry name" value="PUTATIVE (AFU_ORTHOLOGUE AFUA_1G12560)-RELATED"/>
    <property type="match status" value="1"/>
</dbReference>
<dbReference type="GO" id="GO:0030248">
    <property type="term" value="F:cellulose binding"/>
    <property type="evidence" value="ECO:0007669"/>
    <property type="project" value="UniProtKB-UniRule"/>
</dbReference>
<accession>A0A4R0RTP2</accession>
<sequence>MFSAQSLVALALAAFQASQVAAHGGVISYSIDGQTYEGFKAYNTPVGQTSIQREWDSYNPLTNPTDPALPCNANGASLGSGQQSATVPAGATVIAQWNDWPHAIGPVMVYMANCNGPCTSADTSSLEWFKIDEAGLLSGDYATGEWAQGKLIDDGSTWTSTIPSSLAPGEYMLRHELLAIHTSDQPQFYPECAQLILTGSGSAQPSGSYLVKFPGAYQASDPGVTIDVYATPDATNYTIPGPAVWQG</sequence>
<dbReference type="PANTHER" id="PTHR33353:SF19">
    <property type="entry name" value="GLYCOSYLHYDROLASE FAMILY 61-8 PROTEIN"/>
    <property type="match status" value="1"/>
</dbReference>
<evidence type="ECO:0000259" key="4">
    <source>
        <dbReference type="Pfam" id="PF03443"/>
    </source>
</evidence>
<keyword evidence="2" id="KW-0119">Carbohydrate metabolism</keyword>
<keyword evidence="2" id="KW-0624">Polysaccharide degradation</keyword>
<keyword evidence="6" id="KW-1185">Reference proteome</keyword>
<organism evidence="5 6">
    <name type="scientific">Steccherinum ochraceum</name>
    <dbReference type="NCBI Taxonomy" id="92696"/>
    <lineage>
        <taxon>Eukaryota</taxon>
        <taxon>Fungi</taxon>
        <taxon>Dikarya</taxon>
        <taxon>Basidiomycota</taxon>
        <taxon>Agaricomycotina</taxon>
        <taxon>Agaricomycetes</taxon>
        <taxon>Polyporales</taxon>
        <taxon>Steccherinaceae</taxon>
        <taxon>Steccherinum</taxon>
    </lineage>
</organism>
<dbReference type="STRING" id="92696.A0A4R0RTP2"/>
<dbReference type="InterPro" id="IPR005103">
    <property type="entry name" value="AA9_LPMO"/>
</dbReference>
<dbReference type="EC" id="1.14.99.56" evidence="2"/>
<comment type="catalytic activity">
    <reaction evidence="2">
        <text>[(1-&gt;4)-beta-D-glucosyl]n+m + reduced acceptor + O2 = 4-dehydro-beta-D-glucosyl-[(1-&gt;4)-beta-D-glucosyl]n-1 + [(1-&gt;4)-beta-D-glucosyl]m + acceptor + H2O.</text>
        <dbReference type="EC" id="1.14.99.56"/>
    </reaction>
</comment>
<evidence type="ECO:0000256" key="2">
    <source>
        <dbReference type="RuleBase" id="RU368122"/>
    </source>
</evidence>
<dbReference type="Gene3D" id="2.70.50.70">
    <property type="match status" value="1"/>
</dbReference>
<dbReference type="GO" id="GO:0008810">
    <property type="term" value="F:cellulase activity"/>
    <property type="evidence" value="ECO:0007669"/>
    <property type="project" value="UniProtKB-UniRule"/>
</dbReference>
<dbReference type="AlphaFoldDB" id="A0A4R0RTP2"/>
<dbReference type="OrthoDB" id="4849160at2759"/>
<keyword evidence="3" id="KW-0732">Signal</keyword>
<protein>
    <recommendedName>
        <fullName evidence="2">AA9 family lytic polysaccharide monooxygenase</fullName>
        <ecNumber evidence="2">1.14.99.56</ecNumber>
    </recommendedName>
    <alternativeName>
        <fullName evidence="2">Endo-beta-1,4-glucanase</fullName>
    </alternativeName>
    <alternativeName>
        <fullName evidence="2">Glycosyl hydrolase 61 family protein</fullName>
    </alternativeName>
</protein>
<keyword evidence="1 2" id="KW-1015">Disulfide bond</keyword>
<feature type="domain" description="Auxiliary Activity family 9 catalytic" evidence="4">
    <location>
        <begin position="23"/>
        <end position="237"/>
    </location>
</feature>
<evidence type="ECO:0000256" key="1">
    <source>
        <dbReference type="ARBA" id="ARBA00023157"/>
    </source>
</evidence>
<comment type="domain">
    <text evidence="2">Has a modular structure: an endo-beta-1,4-glucanase catalytic module at the N-terminus, a linker rich in serines and threonines, and a C-terminal carbohydrate-binding module (CBM).</text>
</comment>
<comment type="subcellular location">
    <subcellularLocation>
        <location evidence="2">Secreted</location>
    </subcellularLocation>
</comment>
<dbReference type="GO" id="GO:0005576">
    <property type="term" value="C:extracellular region"/>
    <property type="evidence" value="ECO:0007669"/>
    <property type="project" value="UniProtKB-SubCell"/>
</dbReference>
<evidence type="ECO:0000313" key="6">
    <source>
        <dbReference type="Proteomes" id="UP000292702"/>
    </source>
</evidence>
<feature type="signal peptide" evidence="3">
    <location>
        <begin position="1"/>
        <end position="22"/>
    </location>
</feature>
<comment type="caution">
    <text evidence="5">The sequence shown here is derived from an EMBL/GenBank/DDBJ whole genome shotgun (WGS) entry which is preliminary data.</text>
</comment>
<keyword evidence="2" id="KW-0964">Secreted</keyword>
<name>A0A4R0RTP2_9APHY</name>
<gene>
    <name evidence="5" type="ORF">EIP91_006128</name>
</gene>
<dbReference type="EMBL" id="RWJN01000033">
    <property type="protein sequence ID" value="TCD69815.1"/>
    <property type="molecule type" value="Genomic_DNA"/>
</dbReference>
<dbReference type="InterPro" id="IPR049892">
    <property type="entry name" value="AA9"/>
</dbReference>
<dbReference type="CDD" id="cd21175">
    <property type="entry name" value="LPMO_AA9"/>
    <property type="match status" value="1"/>
</dbReference>
<dbReference type="Pfam" id="PF03443">
    <property type="entry name" value="AA9"/>
    <property type="match status" value="1"/>
</dbReference>
<reference evidence="5 6" key="1">
    <citation type="submission" date="2018-11" db="EMBL/GenBank/DDBJ databases">
        <title>Genome assembly of Steccherinum ochraceum LE-BIN_3174, the white-rot fungus of the Steccherinaceae family (The Residual Polyporoid clade, Polyporales, Basidiomycota).</title>
        <authorList>
            <person name="Fedorova T.V."/>
            <person name="Glazunova O.A."/>
            <person name="Landesman E.O."/>
            <person name="Moiseenko K.V."/>
            <person name="Psurtseva N.V."/>
            <person name="Savinova O.S."/>
            <person name="Shakhova N.V."/>
            <person name="Tyazhelova T.V."/>
            <person name="Vasina D.V."/>
        </authorList>
    </citation>
    <scope>NUCLEOTIDE SEQUENCE [LARGE SCALE GENOMIC DNA]</scope>
    <source>
        <strain evidence="5 6">LE-BIN_3174</strain>
    </source>
</reference>
<proteinExistence type="predicted"/>
<dbReference type="GO" id="GO:0030245">
    <property type="term" value="P:cellulose catabolic process"/>
    <property type="evidence" value="ECO:0007669"/>
    <property type="project" value="UniProtKB-UniRule"/>
</dbReference>
<evidence type="ECO:0000256" key="3">
    <source>
        <dbReference type="SAM" id="SignalP"/>
    </source>
</evidence>
<comment type="function">
    <text evidence="2">Lytic polysaccharide monooxygenase (LMPO) that depolymerizes crystalline and amorphous polysaccharides via the oxidation of scissile alpha- or beta-(1-4)-glycosidic bonds, yielding C1 and/or C4 oxidation products. Catalysis by LPMOs requires the reduction of the active-site copper from Cu(II) to Cu(I) by a reducing agent and H(2)O(2) or O(2) as a cosubstrate.</text>
</comment>
<keyword evidence="2" id="KW-0136">Cellulose degradation</keyword>
<evidence type="ECO:0000313" key="5">
    <source>
        <dbReference type="EMBL" id="TCD69815.1"/>
    </source>
</evidence>
<feature type="chain" id="PRO_5020648785" description="AA9 family lytic polysaccharide monooxygenase" evidence="3">
    <location>
        <begin position="23"/>
        <end position="247"/>
    </location>
</feature>